<evidence type="ECO:0000256" key="1">
    <source>
        <dbReference type="SAM" id="MobiDB-lite"/>
    </source>
</evidence>
<gene>
    <name evidence="2" type="ordered locus">BURPS1710b_1856</name>
</gene>
<feature type="region of interest" description="Disordered" evidence="1">
    <location>
        <begin position="1"/>
        <end position="66"/>
    </location>
</feature>
<dbReference type="EnsemblBacteria" id="ABA49229">
    <property type="protein sequence ID" value="ABA49229"/>
    <property type="gene ID" value="BURPS1710b_1856"/>
</dbReference>
<dbReference type="AlphaFoldDB" id="Q3JT46"/>
<feature type="compositionally biased region" description="Basic residues" evidence="1">
    <location>
        <begin position="1"/>
        <end position="15"/>
    </location>
</feature>
<reference evidence="2 3" key="1">
    <citation type="submission" date="2005-09" db="EMBL/GenBank/DDBJ databases">
        <authorList>
            <person name="Woods D.E."/>
            <person name="Nierman W.C."/>
        </authorList>
    </citation>
    <scope>NUCLEOTIDE SEQUENCE [LARGE SCALE GENOMIC DNA]</scope>
    <source>
        <strain evidence="2 3">1710b</strain>
    </source>
</reference>
<evidence type="ECO:0000313" key="2">
    <source>
        <dbReference type="EMBL" id="ABA49229.1"/>
    </source>
</evidence>
<feature type="compositionally biased region" description="Basic and acidic residues" evidence="1">
    <location>
        <begin position="27"/>
        <end position="44"/>
    </location>
</feature>
<protein>
    <submittedName>
        <fullName evidence="2">Uncharacterized protein</fullName>
    </submittedName>
</protein>
<name>Q3JT46_BURP1</name>
<dbReference type="KEGG" id="bpm:BURPS1710b_1856"/>
<sequence>MRTARTHAHRHRRAALLRVDRAQQLARRGDSDRAEQRERAETHQQRRIHRLLPDPSITLGEYRRRQ</sequence>
<evidence type="ECO:0000313" key="3">
    <source>
        <dbReference type="Proteomes" id="UP000002700"/>
    </source>
</evidence>
<organism evidence="2 3">
    <name type="scientific">Burkholderia pseudomallei (strain 1710b)</name>
    <dbReference type="NCBI Taxonomy" id="320372"/>
    <lineage>
        <taxon>Bacteria</taxon>
        <taxon>Pseudomonadati</taxon>
        <taxon>Pseudomonadota</taxon>
        <taxon>Betaproteobacteria</taxon>
        <taxon>Burkholderiales</taxon>
        <taxon>Burkholderiaceae</taxon>
        <taxon>Burkholderia</taxon>
        <taxon>pseudomallei group</taxon>
    </lineage>
</organism>
<dbReference type="HOGENOM" id="CLU_2822800_0_0_4"/>
<dbReference type="Proteomes" id="UP000002700">
    <property type="component" value="Chromosome I"/>
</dbReference>
<accession>Q3JT46</accession>
<proteinExistence type="predicted"/>
<dbReference type="EMBL" id="CP000124">
    <property type="protein sequence ID" value="ABA49229.1"/>
    <property type="molecule type" value="Genomic_DNA"/>
</dbReference>